<dbReference type="RefSeq" id="WP_157588672.1">
    <property type="nucleotide sequence ID" value="NZ_WPIN01000013.1"/>
</dbReference>
<feature type="transmembrane region" description="Helical" evidence="7">
    <location>
        <begin position="330"/>
        <end position="350"/>
    </location>
</feature>
<keyword evidence="5 7" id="KW-1133">Transmembrane helix</keyword>
<feature type="transmembrane region" description="Helical" evidence="7">
    <location>
        <begin position="114"/>
        <end position="134"/>
    </location>
</feature>
<dbReference type="GO" id="GO:0005886">
    <property type="term" value="C:plasma membrane"/>
    <property type="evidence" value="ECO:0007669"/>
    <property type="project" value="UniProtKB-SubCell"/>
</dbReference>
<organism evidence="8 9">
    <name type="scientific">Spirosoma arboris</name>
    <dbReference type="NCBI Taxonomy" id="2682092"/>
    <lineage>
        <taxon>Bacteria</taxon>
        <taxon>Pseudomonadati</taxon>
        <taxon>Bacteroidota</taxon>
        <taxon>Cytophagia</taxon>
        <taxon>Cytophagales</taxon>
        <taxon>Cytophagaceae</taxon>
        <taxon>Spirosoma</taxon>
    </lineage>
</organism>
<keyword evidence="3" id="KW-1003">Cell membrane</keyword>
<keyword evidence="4 7" id="KW-0812">Transmembrane</keyword>
<sequence length="374" mass="40304">MRQIHDLAEIARLFFRMGCIAFGGPAAHIALMEVEVVRKRNWISHAHFLDLIGATNLIPGPNSTEMAMHCGQERAGWKGLVVAGVCFIFPSVVITSGFAWLYQLYGNLPQVQPFLYGINAAVVALIVSALIPLAKKAVKSTELAMLGVATIVACLSGVNELAALFGCGFVGVLLYLVKTYGRNRTNLFSGVLMQILAMTASEMNLAIFRVFFKVGCLLYGSGYVLFAFLDAELVQTHVLSRTVLTDAIAVGQFTPGPVLSSATFIGWQLNSLSGALTATVGVFLPSFLFVALLNPLLPRLRKSKLMSAFLDAVNVASVAVIVVVCLRMGQIAIVDWRTGLILALSLVFVLRFKSVNAMWIVVGSSLLGYLLTLV</sequence>
<feature type="transmembrane region" description="Helical" evidence="7">
    <location>
        <begin position="305"/>
        <end position="324"/>
    </location>
</feature>
<evidence type="ECO:0000256" key="1">
    <source>
        <dbReference type="ARBA" id="ARBA00004651"/>
    </source>
</evidence>
<dbReference type="EMBL" id="WPIN01000013">
    <property type="protein sequence ID" value="MVM33962.1"/>
    <property type="molecule type" value="Genomic_DNA"/>
</dbReference>
<dbReference type="InterPro" id="IPR014047">
    <property type="entry name" value="Chr_Tranpt_l_chain"/>
</dbReference>
<evidence type="ECO:0000313" key="8">
    <source>
        <dbReference type="EMBL" id="MVM33962.1"/>
    </source>
</evidence>
<feature type="transmembrane region" description="Helical" evidence="7">
    <location>
        <begin position="146"/>
        <end position="175"/>
    </location>
</feature>
<comment type="subcellular location">
    <subcellularLocation>
        <location evidence="1">Cell membrane</location>
        <topology evidence="1">Multi-pass membrane protein</topology>
    </subcellularLocation>
</comment>
<dbReference type="PANTHER" id="PTHR33567:SF3">
    <property type="entry name" value="CHROMATE ION TRANSPORTER (EUROFUNG)"/>
    <property type="match status" value="1"/>
</dbReference>
<evidence type="ECO:0000256" key="7">
    <source>
        <dbReference type="SAM" id="Phobius"/>
    </source>
</evidence>
<dbReference type="PIRSF" id="PIRSF004810">
    <property type="entry name" value="ChrA"/>
    <property type="match status" value="1"/>
</dbReference>
<reference evidence="8 9" key="1">
    <citation type="submission" date="2019-12" db="EMBL/GenBank/DDBJ databases">
        <title>Spirosoma sp. HMF4905 genome sequencing and assembly.</title>
        <authorList>
            <person name="Kang H."/>
            <person name="Cha I."/>
            <person name="Kim H."/>
            <person name="Joh K."/>
        </authorList>
    </citation>
    <scope>NUCLEOTIDE SEQUENCE [LARGE SCALE GENOMIC DNA]</scope>
    <source>
        <strain evidence="8 9">HMF4905</strain>
    </source>
</reference>
<dbReference type="Proteomes" id="UP000436006">
    <property type="component" value="Unassembled WGS sequence"/>
</dbReference>
<proteinExistence type="inferred from homology"/>
<evidence type="ECO:0000256" key="2">
    <source>
        <dbReference type="ARBA" id="ARBA00005262"/>
    </source>
</evidence>
<dbReference type="InterPro" id="IPR003370">
    <property type="entry name" value="Chromate_transpt"/>
</dbReference>
<keyword evidence="9" id="KW-1185">Reference proteome</keyword>
<feature type="transmembrane region" description="Helical" evidence="7">
    <location>
        <begin position="210"/>
        <end position="229"/>
    </location>
</feature>
<dbReference type="NCBIfam" id="TIGR00937">
    <property type="entry name" value="2A51"/>
    <property type="match status" value="1"/>
</dbReference>
<gene>
    <name evidence="8" type="primary">chrA</name>
    <name evidence="8" type="ORF">GO755_28260</name>
</gene>
<evidence type="ECO:0000313" key="9">
    <source>
        <dbReference type="Proteomes" id="UP000436006"/>
    </source>
</evidence>
<accession>A0A7K1SJI8</accession>
<dbReference type="AlphaFoldDB" id="A0A7K1SJI8"/>
<evidence type="ECO:0000256" key="4">
    <source>
        <dbReference type="ARBA" id="ARBA00022692"/>
    </source>
</evidence>
<evidence type="ECO:0000256" key="5">
    <source>
        <dbReference type="ARBA" id="ARBA00022989"/>
    </source>
</evidence>
<feature type="transmembrane region" description="Helical" evidence="7">
    <location>
        <begin position="272"/>
        <end position="293"/>
    </location>
</feature>
<feature type="transmembrane region" description="Helical" evidence="7">
    <location>
        <begin position="80"/>
        <end position="102"/>
    </location>
</feature>
<protein>
    <submittedName>
        <fullName evidence="8">Chromate efflux transporter</fullName>
    </submittedName>
</protein>
<dbReference type="PANTHER" id="PTHR33567">
    <property type="entry name" value="CHROMATE ION TRANSPORTER (EUROFUNG)"/>
    <property type="match status" value="1"/>
</dbReference>
<comment type="caution">
    <text evidence="8">The sequence shown here is derived from an EMBL/GenBank/DDBJ whole genome shotgun (WGS) entry which is preliminary data.</text>
</comment>
<evidence type="ECO:0000256" key="3">
    <source>
        <dbReference type="ARBA" id="ARBA00022475"/>
    </source>
</evidence>
<dbReference type="Pfam" id="PF02417">
    <property type="entry name" value="Chromate_transp"/>
    <property type="match status" value="2"/>
</dbReference>
<comment type="similarity">
    <text evidence="2">Belongs to the chromate ion transporter (CHR) (TC 2.A.51) family.</text>
</comment>
<keyword evidence="6 7" id="KW-0472">Membrane</keyword>
<dbReference type="GO" id="GO:0015109">
    <property type="term" value="F:chromate transmembrane transporter activity"/>
    <property type="evidence" value="ECO:0007669"/>
    <property type="project" value="InterPro"/>
</dbReference>
<name>A0A7K1SJI8_9BACT</name>
<evidence type="ECO:0000256" key="6">
    <source>
        <dbReference type="ARBA" id="ARBA00023136"/>
    </source>
</evidence>
<feature type="transmembrane region" description="Helical" evidence="7">
    <location>
        <begin position="12"/>
        <end position="30"/>
    </location>
</feature>